<keyword evidence="9" id="KW-0902">Two-component regulatory system</keyword>
<evidence type="ECO:0000256" key="3">
    <source>
        <dbReference type="ARBA" id="ARBA00012438"/>
    </source>
</evidence>
<feature type="domain" description="PAC" evidence="16">
    <location>
        <begin position="687"/>
        <end position="737"/>
    </location>
</feature>
<dbReference type="InterPro" id="IPR003661">
    <property type="entry name" value="HisK_dim/P_dom"/>
</dbReference>
<proteinExistence type="predicted"/>
<evidence type="ECO:0000256" key="6">
    <source>
        <dbReference type="ARBA" id="ARBA00022692"/>
    </source>
</evidence>
<dbReference type="NCBIfam" id="TIGR00229">
    <property type="entry name" value="sensory_box"/>
    <property type="match status" value="2"/>
</dbReference>
<reference evidence="19" key="1">
    <citation type="journal article" date="2019" name="Int. J. Syst. Evol. Microbiol.">
        <title>The Global Catalogue of Microorganisms (GCM) 10K type strain sequencing project: providing services to taxonomists for standard genome sequencing and annotation.</title>
        <authorList>
            <consortium name="The Broad Institute Genomics Platform"/>
            <consortium name="The Broad Institute Genome Sequencing Center for Infectious Disease"/>
            <person name="Wu L."/>
            <person name="Ma J."/>
        </authorList>
    </citation>
    <scope>NUCLEOTIDE SEQUENCE [LARGE SCALE GENOMIC DNA]</scope>
    <source>
        <strain evidence="19">TBRC 4489</strain>
    </source>
</reference>
<feature type="domain" description="PAC" evidence="16">
    <location>
        <begin position="436"/>
        <end position="488"/>
    </location>
</feature>
<dbReference type="Pfam" id="PF00512">
    <property type="entry name" value="HisKA"/>
    <property type="match status" value="1"/>
</dbReference>
<keyword evidence="7" id="KW-0418">Kinase</keyword>
<dbReference type="InterPro" id="IPR003594">
    <property type="entry name" value="HATPase_dom"/>
</dbReference>
<feature type="domain" description="CHASE" evidence="17">
    <location>
        <begin position="151"/>
        <end position="238"/>
    </location>
</feature>
<dbReference type="CDD" id="cd00082">
    <property type="entry name" value="HisKA"/>
    <property type="match status" value="1"/>
</dbReference>
<evidence type="ECO:0000256" key="2">
    <source>
        <dbReference type="ARBA" id="ARBA00004236"/>
    </source>
</evidence>
<dbReference type="InterPro" id="IPR036890">
    <property type="entry name" value="HATPase_C_sf"/>
</dbReference>
<evidence type="ECO:0000259" key="16">
    <source>
        <dbReference type="PROSITE" id="PS50113"/>
    </source>
</evidence>
<evidence type="ECO:0000256" key="5">
    <source>
        <dbReference type="ARBA" id="ARBA00022679"/>
    </source>
</evidence>
<dbReference type="Pfam" id="PF13426">
    <property type="entry name" value="PAS_9"/>
    <property type="match status" value="2"/>
</dbReference>
<dbReference type="PANTHER" id="PTHR42878:SF15">
    <property type="entry name" value="BACTERIOPHYTOCHROME"/>
    <property type="match status" value="1"/>
</dbReference>
<dbReference type="InterPro" id="IPR000700">
    <property type="entry name" value="PAS-assoc_C"/>
</dbReference>
<evidence type="ECO:0000256" key="13">
    <source>
        <dbReference type="SAM" id="Phobius"/>
    </source>
</evidence>
<comment type="caution">
    <text evidence="18">The sequence shown here is derived from an EMBL/GenBank/DDBJ whole genome shotgun (WGS) entry which is preliminary data.</text>
</comment>
<evidence type="ECO:0000256" key="11">
    <source>
        <dbReference type="ARBA" id="ARBA00039401"/>
    </source>
</evidence>
<organism evidence="18 19">
    <name type="scientific">Planomonospora corallina</name>
    <dbReference type="NCBI Taxonomy" id="1806052"/>
    <lineage>
        <taxon>Bacteria</taxon>
        <taxon>Bacillati</taxon>
        <taxon>Actinomycetota</taxon>
        <taxon>Actinomycetes</taxon>
        <taxon>Streptosporangiales</taxon>
        <taxon>Streptosporangiaceae</taxon>
        <taxon>Planomonospora</taxon>
    </lineage>
</organism>
<dbReference type="Proteomes" id="UP001595850">
    <property type="component" value="Unassembled WGS sequence"/>
</dbReference>
<evidence type="ECO:0000259" key="14">
    <source>
        <dbReference type="PROSITE" id="PS50109"/>
    </source>
</evidence>
<dbReference type="PROSITE" id="PS50113">
    <property type="entry name" value="PAC"/>
    <property type="match status" value="3"/>
</dbReference>
<dbReference type="PRINTS" id="PR00344">
    <property type="entry name" value="BCTRLSENSOR"/>
</dbReference>
<dbReference type="SUPFAM" id="SSF55785">
    <property type="entry name" value="PYP-like sensor domain (PAS domain)"/>
    <property type="match status" value="3"/>
</dbReference>
<dbReference type="InterPro" id="IPR006189">
    <property type="entry name" value="CHASE_dom"/>
</dbReference>
<dbReference type="SUPFAM" id="SSF47384">
    <property type="entry name" value="Homodimeric domain of signal transducing histidine kinase"/>
    <property type="match status" value="1"/>
</dbReference>
<keyword evidence="5" id="KW-0808">Transferase</keyword>
<dbReference type="PROSITE" id="PS50109">
    <property type="entry name" value="HIS_KIN"/>
    <property type="match status" value="1"/>
</dbReference>
<evidence type="ECO:0000256" key="8">
    <source>
        <dbReference type="ARBA" id="ARBA00022989"/>
    </source>
</evidence>
<keyword evidence="6 13" id="KW-0812">Transmembrane</keyword>
<dbReference type="PROSITE" id="PS50112">
    <property type="entry name" value="PAS"/>
    <property type="match status" value="2"/>
</dbReference>
<feature type="domain" description="PAS" evidence="15">
    <location>
        <begin position="610"/>
        <end position="662"/>
    </location>
</feature>
<evidence type="ECO:0000256" key="9">
    <source>
        <dbReference type="ARBA" id="ARBA00023012"/>
    </source>
</evidence>
<keyword evidence="12" id="KW-0175">Coiled coil</keyword>
<protein>
    <recommendedName>
        <fullName evidence="11">Sensor-like histidine kinase SenX3</fullName>
        <ecNumber evidence="3">2.7.13.3</ecNumber>
    </recommendedName>
</protein>
<comment type="catalytic activity">
    <reaction evidence="1">
        <text>ATP + protein L-histidine = ADP + protein N-phospho-L-histidine.</text>
        <dbReference type="EC" id="2.7.13.3"/>
    </reaction>
</comment>
<dbReference type="Pfam" id="PF03924">
    <property type="entry name" value="CHASE"/>
    <property type="match status" value="1"/>
</dbReference>
<dbReference type="Pfam" id="PF02518">
    <property type="entry name" value="HATPase_c"/>
    <property type="match status" value="1"/>
</dbReference>
<dbReference type="SMART" id="SM01079">
    <property type="entry name" value="CHASE"/>
    <property type="match status" value="1"/>
</dbReference>
<dbReference type="InterPro" id="IPR005467">
    <property type="entry name" value="His_kinase_dom"/>
</dbReference>
<dbReference type="EMBL" id="JBHSBM010000049">
    <property type="protein sequence ID" value="MFC4062594.1"/>
    <property type="molecule type" value="Genomic_DNA"/>
</dbReference>
<dbReference type="Gene3D" id="3.30.450.20">
    <property type="entry name" value="PAS domain"/>
    <property type="match status" value="3"/>
</dbReference>
<gene>
    <name evidence="18" type="ORF">ACFOWE_30210</name>
</gene>
<dbReference type="Gene3D" id="1.10.287.130">
    <property type="match status" value="1"/>
</dbReference>
<dbReference type="PROSITE" id="PS50839">
    <property type="entry name" value="CHASE"/>
    <property type="match status" value="1"/>
</dbReference>
<dbReference type="SMART" id="SM00388">
    <property type="entry name" value="HisKA"/>
    <property type="match status" value="1"/>
</dbReference>
<feature type="domain" description="Histidine kinase" evidence="14">
    <location>
        <begin position="780"/>
        <end position="995"/>
    </location>
</feature>
<dbReference type="SUPFAM" id="SSF55874">
    <property type="entry name" value="ATPase domain of HSP90 chaperone/DNA topoisomerase II/histidine kinase"/>
    <property type="match status" value="1"/>
</dbReference>
<name>A0ABV8IED2_9ACTN</name>
<dbReference type="InterPro" id="IPR001610">
    <property type="entry name" value="PAC"/>
</dbReference>
<dbReference type="RefSeq" id="WP_377293855.1">
    <property type="nucleotide sequence ID" value="NZ_JBHSBM010000049.1"/>
</dbReference>
<dbReference type="InterPro" id="IPR036097">
    <property type="entry name" value="HisK_dim/P_sf"/>
</dbReference>
<evidence type="ECO:0000259" key="17">
    <source>
        <dbReference type="PROSITE" id="PS50839"/>
    </source>
</evidence>
<dbReference type="InterPro" id="IPR050351">
    <property type="entry name" value="BphY/WalK/GraS-like"/>
</dbReference>
<evidence type="ECO:0000256" key="7">
    <source>
        <dbReference type="ARBA" id="ARBA00022777"/>
    </source>
</evidence>
<dbReference type="Pfam" id="PF08448">
    <property type="entry name" value="PAS_4"/>
    <property type="match status" value="1"/>
</dbReference>
<dbReference type="EC" id="2.7.13.3" evidence="3"/>
<dbReference type="InterPro" id="IPR035965">
    <property type="entry name" value="PAS-like_dom_sf"/>
</dbReference>
<evidence type="ECO:0000256" key="4">
    <source>
        <dbReference type="ARBA" id="ARBA00022553"/>
    </source>
</evidence>
<dbReference type="CDD" id="cd00130">
    <property type="entry name" value="PAS"/>
    <property type="match status" value="2"/>
</dbReference>
<dbReference type="SMART" id="SM00091">
    <property type="entry name" value="PAS"/>
    <property type="match status" value="3"/>
</dbReference>
<dbReference type="InterPro" id="IPR000014">
    <property type="entry name" value="PAS"/>
</dbReference>
<dbReference type="Gene3D" id="3.30.450.350">
    <property type="entry name" value="CHASE domain"/>
    <property type="match status" value="1"/>
</dbReference>
<keyword evidence="10 13" id="KW-0472">Membrane</keyword>
<evidence type="ECO:0000259" key="15">
    <source>
        <dbReference type="PROSITE" id="PS50112"/>
    </source>
</evidence>
<keyword evidence="19" id="KW-1185">Reference proteome</keyword>
<dbReference type="SMART" id="SM00086">
    <property type="entry name" value="PAC"/>
    <property type="match status" value="3"/>
</dbReference>
<feature type="domain" description="PAS" evidence="15">
    <location>
        <begin position="489"/>
        <end position="562"/>
    </location>
</feature>
<dbReference type="Gene3D" id="3.30.565.10">
    <property type="entry name" value="Histidine kinase-like ATPase, C-terminal domain"/>
    <property type="match status" value="1"/>
</dbReference>
<dbReference type="SMART" id="SM00387">
    <property type="entry name" value="HATPase_c"/>
    <property type="match status" value="1"/>
</dbReference>
<evidence type="ECO:0000256" key="10">
    <source>
        <dbReference type="ARBA" id="ARBA00023136"/>
    </source>
</evidence>
<dbReference type="InterPro" id="IPR004358">
    <property type="entry name" value="Sig_transdc_His_kin-like_C"/>
</dbReference>
<dbReference type="PANTHER" id="PTHR42878">
    <property type="entry name" value="TWO-COMPONENT HISTIDINE KINASE"/>
    <property type="match status" value="1"/>
</dbReference>
<evidence type="ECO:0000313" key="18">
    <source>
        <dbReference type="EMBL" id="MFC4062594.1"/>
    </source>
</evidence>
<evidence type="ECO:0000256" key="1">
    <source>
        <dbReference type="ARBA" id="ARBA00000085"/>
    </source>
</evidence>
<evidence type="ECO:0000313" key="19">
    <source>
        <dbReference type="Proteomes" id="UP001595850"/>
    </source>
</evidence>
<keyword evidence="8 13" id="KW-1133">Transmembrane helix</keyword>
<feature type="coiled-coil region" evidence="12">
    <location>
        <begin position="728"/>
        <end position="773"/>
    </location>
</feature>
<feature type="domain" description="PAC" evidence="16">
    <location>
        <begin position="564"/>
        <end position="616"/>
    </location>
</feature>
<keyword evidence="4" id="KW-0597">Phosphoprotein</keyword>
<accession>A0ABV8IED2</accession>
<sequence length="1004" mass="108431">METTRERGRRHRWRIGVVAGLVAVLGSVVSLGAGAVLHRSEERIADQVMDRRAESMRQAVIAETRRYTESLQAMAAGLQAQQEVTPQSFATVTAPLTRMGLPGASGIAFVVPATDAQVARVQADWRARGASQVRLRPVGTGEHLFSVLQRPLSATALPQPGIDVSASAPAAEAMRRARAEGVVASSSPYQLLSDRHLPADQRQLSFALAAPVHAPATGAQRGEFRGWLLLGMRSQDFIGTTMHAAGQGIVNSTLLARVDGRWQQLAADTPQTAGVDLQRQADVTVAGQHWTLRTSAASQVLPGGETHLDDGIAAAGVLLTALITTLVLVLATGRQRAENRVRAATGELRRAEAESRRQAGLLGAVMDSISDGVAVVNDKGEFLLHNPAARNMLGVDDVDGTTNWPSHYGLFRPDGASPLPAEELPMAQAIAGRACDNVELVVRNAARPGGVRLNVSARPLDARAGLAGAVAVFHDITDRRIAEERLRASQEQLRLLLEGAHDYAIVMLDPDGRVASWSANAERIKGYTEAEIIGRPYAAFFPPEAVADGEPERILAEAVRHGRVEVEGERLRGDGTRFWAHGVMTALTDDTGTPHGFVKVTQDITARHAAETMFRDLLEAAPDAIVGCAQDGRIVLVNNKVEELFGYSRRELLGRPVEILMPTAARTAHTTHRDRYLTAPVARPMGSGLALSGQRKDGTLFPVEISLSTLETADGLIVSSSIRDITDRVEAQRELQRLNEELSRLNSDLEQHVAERTAQLQDQTEALQQANAELEAFSYSVSHDLRAPLRAIDGFAKVLDLDYADALDEPGRRYLGKVRSGAQHMGQLIDGLLAFSRLQRQAMTSAPVDLDTLAGEVWEELEPARADRDIDLRVEALPAAEGDRRLLRHVLGNLLGNAVKYTRGRDRAEIAIGSRPDESGQVVYFVRDNGAGFDMRYADKLFKVFQRLHRAEDYEGTGIGLALAARVVHRHGGRIWAEAAPGAGATFFFTLPAAGAPAAVTQET</sequence>
<comment type="subcellular location">
    <subcellularLocation>
        <location evidence="2">Cell membrane</location>
    </subcellularLocation>
</comment>
<evidence type="ECO:0000256" key="12">
    <source>
        <dbReference type="SAM" id="Coils"/>
    </source>
</evidence>
<feature type="transmembrane region" description="Helical" evidence="13">
    <location>
        <begin position="15"/>
        <end position="37"/>
    </location>
</feature>
<dbReference type="InterPro" id="IPR042240">
    <property type="entry name" value="CHASE_sf"/>
</dbReference>
<dbReference type="InterPro" id="IPR013656">
    <property type="entry name" value="PAS_4"/>
</dbReference>